<dbReference type="EMBL" id="CP060637">
    <property type="protein sequence ID" value="QNM14597.1"/>
    <property type="molecule type" value="Genomic_DNA"/>
</dbReference>
<protein>
    <recommendedName>
        <fullName evidence="3">MORN repeat protein</fullName>
    </recommendedName>
</protein>
<keyword evidence="2" id="KW-1185">Reference proteome</keyword>
<gene>
    <name evidence="1" type="ORF">H9Q81_06350</name>
</gene>
<dbReference type="PANTHER" id="PTHR33706:SF1">
    <property type="entry name" value="TPR REPEAT PROTEIN"/>
    <property type="match status" value="1"/>
</dbReference>
<dbReference type="PROSITE" id="PS51257">
    <property type="entry name" value="PROKAR_LIPOPROTEIN"/>
    <property type="match status" value="1"/>
</dbReference>
<organism evidence="1 2">
    <name type="scientific">Fusobacterium hominis</name>
    <dbReference type="NCBI Taxonomy" id="2764326"/>
    <lineage>
        <taxon>Bacteria</taxon>
        <taxon>Fusobacteriati</taxon>
        <taxon>Fusobacteriota</taxon>
        <taxon>Fusobacteriia</taxon>
        <taxon>Fusobacteriales</taxon>
        <taxon>Fusobacteriaceae</taxon>
        <taxon>Fusobacterium</taxon>
    </lineage>
</organism>
<dbReference type="RefSeq" id="WP_187422658.1">
    <property type="nucleotide sequence ID" value="NZ_CP060637.1"/>
</dbReference>
<dbReference type="AlphaFoldDB" id="A0A7G9GUW5"/>
<reference evidence="1 2" key="1">
    <citation type="submission" date="2020-08" db="EMBL/GenBank/DDBJ databases">
        <authorList>
            <person name="Liu C."/>
            <person name="Sun Q."/>
        </authorList>
    </citation>
    <scope>NUCLEOTIDE SEQUENCE [LARGE SCALE GENOMIC DNA]</scope>
    <source>
        <strain evidence="1 2">NSJ-57</strain>
    </source>
</reference>
<accession>A0A7G9GUW5</accession>
<evidence type="ECO:0000313" key="1">
    <source>
        <dbReference type="EMBL" id="QNM14597.1"/>
    </source>
</evidence>
<proteinExistence type="predicted"/>
<dbReference type="SUPFAM" id="SSF82185">
    <property type="entry name" value="Histone H3 K4-specific methyltransferase SET7/9 N-terminal domain"/>
    <property type="match status" value="1"/>
</dbReference>
<dbReference type="KEGG" id="fho:H9Q81_06350"/>
<name>A0A7G9GUW5_9FUSO</name>
<dbReference type="PANTHER" id="PTHR33706">
    <property type="entry name" value="MORN VARIANT REPEAT PROTEIN"/>
    <property type="match status" value="1"/>
</dbReference>
<sequence length="326" mass="37666">MKKPGILLIIMMTILLMGCNVDNPSFIEKGYDKIMQISGNPVTNHFKVEFRDGQKCFYYKDLPVSGWVETFNSVGIKSSDINYTRGIPNGEFIFYNESGKKYLKAALIREGNIYVGKIFIGYDDKEKIELNGKFKLTFDWITDPEVRIGDRSPEVFARDVFQQFCIDGEIENDILFHGVIKNGVKSGKWLEKYDDGQQLKYERNYTNGVKDGFWAEYTQDGNVLCKGNYINGVKSGYWEEKDDDLYRSEKGTYLNGKKNGYWEETVGGVYRTGNYIQGLKQGIWQEKFFSPGNSSLYIGEYDNGVQKGIWKYFEDGYLQREDNYGK</sequence>
<evidence type="ECO:0000313" key="2">
    <source>
        <dbReference type="Proteomes" id="UP000515913"/>
    </source>
</evidence>
<dbReference type="Proteomes" id="UP000515913">
    <property type="component" value="Chromosome"/>
</dbReference>
<evidence type="ECO:0008006" key="3">
    <source>
        <dbReference type="Google" id="ProtNLM"/>
    </source>
</evidence>
<dbReference type="Gene3D" id="2.20.110.10">
    <property type="entry name" value="Histone H3 K4-specific methyltransferase SET7/9 N-terminal domain"/>
    <property type="match status" value="1"/>
</dbReference>